<feature type="region of interest" description="Disordered" evidence="1">
    <location>
        <begin position="1"/>
        <end position="42"/>
    </location>
</feature>
<dbReference type="Proteomes" id="UP000765509">
    <property type="component" value="Unassembled WGS sequence"/>
</dbReference>
<feature type="compositionally biased region" description="Basic residues" evidence="1">
    <location>
        <begin position="91"/>
        <end position="100"/>
    </location>
</feature>
<feature type="region of interest" description="Disordered" evidence="1">
    <location>
        <begin position="88"/>
        <end position="259"/>
    </location>
</feature>
<feature type="compositionally biased region" description="Basic and acidic residues" evidence="1">
    <location>
        <begin position="170"/>
        <end position="192"/>
    </location>
</feature>
<evidence type="ECO:0000256" key="1">
    <source>
        <dbReference type="SAM" id="MobiDB-lite"/>
    </source>
</evidence>
<organism evidence="2 3">
    <name type="scientific">Austropuccinia psidii MF-1</name>
    <dbReference type="NCBI Taxonomy" id="1389203"/>
    <lineage>
        <taxon>Eukaryota</taxon>
        <taxon>Fungi</taxon>
        <taxon>Dikarya</taxon>
        <taxon>Basidiomycota</taxon>
        <taxon>Pucciniomycotina</taxon>
        <taxon>Pucciniomycetes</taxon>
        <taxon>Pucciniales</taxon>
        <taxon>Sphaerophragmiaceae</taxon>
        <taxon>Austropuccinia</taxon>
    </lineage>
</organism>
<protein>
    <submittedName>
        <fullName evidence="2">Uncharacterized protein</fullName>
    </submittedName>
</protein>
<accession>A0A9Q3CNF2</accession>
<feature type="compositionally biased region" description="Polar residues" evidence="1">
    <location>
        <begin position="230"/>
        <end position="242"/>
    </location>
</feature>
<dbReference type="AlphaFoldDB" id="A0A9Q3CNF2"/>
<feature type="compositionally biased region" description="Basic and acidic residues" evidence="1">
    <location>
        <begin position="102"/>
        <end position="113"/>
    </location>
</feature>
<gene>
    <name evidence="2" type="ORF">O181_027084</name>
</gene>
<proteinExistence type="predicted"/>
<comment type="caution">
    <text evidence="2">The sequence shown here is derived from an EMBL/GenBank/DDBJ whole genome shotgun (WGS) entry which is preliminary data.</text>
</comment>
<evidence type="ECO:0000313" key="3">
    <source>
        <dbReference type="Proteomes" id="UP000765509"/>
    </source>
</evidence>
<sequence length="495" mass="56215">MTPSEPEGSKGKGKRHSGGLITGKKWTPIATQRSSKPQISASIKGKRTLTACTGKIIIINPVVTSKGKLPKSEDNKFVKATVKEDRERLFRTRRPGRGHLGHSGEWKDNEGNHTHSAIHFSIQQEPQTRGLDRHGSSSSAPPTPQRFISMEHEQQEVQPGIPLGRTWSKLPEDLSQRDRPQRPYDNDQRLESYQEVQTPGGEGKQDKGKSSQYTSYIRTTDPDRAYSDSFRLTRSRPNQLSSGFKPFRNEQISGKESPFFTIPGSFQEKTRIQGQKQDHFQPEKERVRPNDPEAVVLGEGSTQEPEVALYKSRISSILNRNITPTQIENSAVSFENNLNSDALWLKMSQYAEQTQKQLADLEASHERMKTLTESMEKIVKTLPEGHSQLSKASEETNKGLNIVFEEQHHSRRDRDYLDQDINKLFNVYHNMKPQPQGHVMDNPYYQDDLKPDAIFVNNGRSPSQYQDGDNMSYSEKEEFKQLPEASGWPKLCGAE</sequence>
<feature type="region of interest" description="Disordered" evidence="1">
    <location>
        <begin position="459"/>
        <end position="495"/>
    </location>
</feature>
<keyword evidence="3" id="KW-1185">Reference proteome</keyword>
<feature type="compositionally biased region" description="Polar residues" evidence="1">
    <location>
        <begin position="29"/>
        <end position="41"/>
    </location>
</feature>
<feature type="compositionally biased region" description="Polar residues" evidence="1">
    <location>
        <begin position="459"/>
        <end position="473"/>
    </location>
</feature>
<reference evidence="2" key="1">
    <citation type="submission" date="2021-03" db="EMBL/GenBank/DDBJ databases">
        <title>Draft genome sequence of rust myrtle Austropuccinia psidii MF-1, a brazilian biotype.</title>
        <authorList>
            <person name="Quecine M.C."/>
            <person name="Pachon D.M.R."/>
            <person name="Bonatelli M.L."/>
            <person name="Correr F.H."/>
            <person name="Franceschini L.M."/>
            <person name="Leite T.F."/>
            <person name="Margarido G.R.A."/>
            <person name="Almeida C.A."/>
            <person name="Ferrarezi J.A."/>
            <person name="Labate C.A."/>
        </authorList>
    </citation>
    <scope>NUCLEOTIDE SEQUENCE</scope>
    <source>
        <strain evidence="2">MF-1</strain>
    </source>
</reference>
<dbReference type="EMBL" id="AVOT02009103">
    <property type="protein sequence ID" value="MBW0487369.1"/>
    <property type="molecule type" value="Genomic_DNA"/>
</dbReference>
<evidence type="ECO:0000313" key="2">
    <source>
        <dbReference type="EMBL" id="MBW0487369.1"/>
    </source>
</evidence>
<name>A0A9Q3CNF2_9BASI</name>